<evidence type="ECO:0000256" key="6">
    <source>
        <dbReference type="ARBA" id="ARBA00023136"/>
    </source>
</evidence>
<evidence type="ECO:0000256" key="5">
    <source>
        <dbReference type="ARBA" id="ARBA00022989"/>
    </source>
</evidence>
<dbReference type="EMBL" id="LN824141">
    <property type="protein sequence ID" value="CEP77741.1"/>
    <property type="molecule type" value="Genomic_DNA"/>
</dbReference>
<feature type="transmembrane region" description="Helical" evidence="7">
    <location>
        <begin position="273"/>
        <end position="295"/>
    </location>
</feature>
<evidence type="ECO:0000313" key="9">
    <source>
        <dbReference type="EMBL" id="CEP77741.1"/>
    </source>
</evidence>
<dbReference type="OrthoDB" id="9777304at2"/>
<dbReference type="SUPFAM" id="SSF161098">
    <property type="entry name" value="MetI-like"/>
    <property type="match status" value="1"/>
</dbReference>
<dbReference type="RefSeq" id="WP_045087312.1">
    <property type="nucleotide sequence ID" value="NZ_LN824141.1"/>
</dbReference>
<dbReference type="Gene3D" id="1.10.3720.10">
    <property type="entry name" value="MetI-like"/>
    <property type="match status" value="1"/>
</dbReference>
<reference evidence="10" key="1">
    <citation type="submission" date="2014-11" db="EMBL/GenBank/DDBJ databases">
        <authorList>
            <person name="Wibberg D."/>
        </authorList>
    </citation>
    <scope>NUCLEOTIDE SEQUENCE [LARGE SCALE GENOMIC DNA]</scope>
    <source>
        <strain evidence="10">L3</strain>
    </source>
</reference>
<keyword evidence="9" id="KW-0762">Sugar transport</keyword>
<evidence type="ECO:0000256" key="2">
    <source>
        <dbReference type="ARBA" id="ARBA00022448"/>
    </source>
</evidence>
<feature type="domain" description="ABC transmembrane type-1" evidence="8">
    <location>
        <begin position="77"/>
        <end position="294"/>
    </location>
</feature>
<keyword evidence="3" id="KW-1003">Cell membrane</keyword>
<dbReference type="STRING" id="1006576.DTL3_0415"/>
<dbReference type="PATRIC" id="fig|1006576.9.peg.409"/>
<comment type="subcellular location">
    <subcellularLocation>
        <location evidence="1 7">Cell membrane</location>
        <topology evidence="1 7">Multi-pass membrane protein</topology>
    </subcellularLocation>
</comment>
<evidence type="ECO:0000256" key="1">
    <source>
        <dbReference type="ARBA" id="ARBA00004651"/>
    </source>
</evidence>
<dbReference type="KEGG" id="dtn:DTL3_0415"/>
<feature type="transmembrane region" description="Helical" evidence="7">
    <location>
        <begin position="114"/>
        <end position="137"/>
    </location>
</feature>
<name>A0A0C7NIG2_DEFTU</name>
<dbReference type="Gene3D" id="1.20.58.370">
    <property type="entry name" value="MalF N-terminal region-like"/>
    <property type="match status" value="1"/>
</dbReference>
<keyword evidence="4 7" id="KW-0812">Transmembrane</keyword>
<dbReference type="GO" id="GO:0005886">
    <property type="term" value="C:plasma membrane"/>
    <property type="evidence" value="ECO:0007669"/>
    <property type="project" value="UniProtKB-SubCell"/>
</dbReference>
<evidence type="ECO:0000313" key="10">
    <source>
        <dbReference type="Proteomes" id="UP000032809"/>
    </source>
</evidence>
<evidence type="ECO:0000256" key="4">
    <source>
        <dbReference type="ARBA" id="ARBA00022692"/>
    </source>
</evidence>
<feature type="transmembrane region" description="Helical" evidence="7">
    <location>
        <begin position="73"/>
        <end position="102"/>
    </location>
</feature>
<keyword evidence="6 7" id="KW-0472">Membrane</keyword>
<dbReference type="HOGENOM" id="CLU_016047_0_3_0"/>
<gene>
    <name evidence="9" type="ORF">DTL3_0415</name>
</gene>
<dbReference type="PROSITE" id="PS50928">
    <property type="entry name" value="ABC_TM1"/>
    <property type="match status" value="1"/>
</dbReference>
<accession>A0A0C7NIG2</accession>
<comment type="similarity">
    <text evidence="7">Belongs to the binding-protein-dependent transport system permease family.</text>
</comment>
<evidence type="ECO:0000256" key="7">
    <source>
        <dbReference type="RuleBase" id="RU363032"/>
    </source>
</evidence>
<evidence type="ECO:0000256" key="3">
    <source>
        <dbReference type="ARBA" id="ARBA00022475"/>
    </source>
</evidence>
<dbReference type="InterPro" id="IPR035277">
    <property type="entry name" value="MalF_N"/>
</dbReference>
<keyword evidence="5 7" id="KW-1133">Transmembrane helix</keyword>
<protein>
    <submittedName>
        <fullName evidence="9">ABC-type sugar transport systems, permease components</fullName>
    </submittedName>
</protein>
<dbReference type="CDD" id="cd06261">
    <property type="entry name" value="TM_PBP2"/>
    <property type="match status" value="1"/>
</dbReference>
<dbReference type="PANTHER" id="PTHR43005">
    <property type="entry name" value="BLR7065 PROTEIN"/>
    <property type="match status" value="1"/>
</dbReference>
<feature type="transmembrane region" description="Helical" evidence="7">
    <location>
        <begin position="226"/>
        <end position="253"/>
    </location>
</feature>
<proteinExistence type="inferred from homology"/>
<dbReference type="PANTHER" id="PTHR43005:SF1">
    <property type="entry name" value="SPERMIDINE_PUTRESCINE TRANSPORT SYSTEM PERMEASE PROTEIN"/>
    <property type="match status" value="1"/>
</dbReference>
<sequence length="305" mass="34780">MNKYKIKKWYKNEGYLLFFLIPALFFLCVFAIYPIVYNIIISFQNFNLFTINLPSKAFIGFKNYKDVLHSSDFLLVLFNTIVFTAASVFFQFIIGFIFALILTRKDIPSKLNNFCRSFIFLGWVLPDIVVATTWKWLLSTQGGAINYILMEFNFIRNPISWLSDPNYALLGIIIANIWYGIPFNMMLLIGGLSGLPSDIYEAARIDGANKIKQFYHITLPLLKPTIFATLILGTIFTLKVFGLIITMTGGGPVNASNILSVWSYQMSLKFFEFGQGAAISNILLFIMLIISIFYIKVTSKEESYA</sequence>
<evidence type="ECO:0000259" key="8">
    <source>
        <dbReference type="PROSITE" id="PS50928"/>
    </source>
</evidence>
<keyword evidence="10" id="KW-1185">Reference proteome</keyword>
<dbReference type="Proteomes" id="UP000032809">
    <property type="component" value="Chromosome I"/>
</dbReference>
<dbReference type="InterPro" id="IPR035906">
    <property type="entry name" value="MetI-like_sf"/>
</dbReference>
<dbReference type="InterPro" id="IPR000515">
    <property type="entry name" value="MetI-like"/>
</dbReference>
<feature type="transmembrane region" description="Helical" evidence="7">
    <location>
        <begin position="15"/>
        <end position="40"/>
    </location>
</feature>
<dbReference type="GO" id="GO:0055085">
    <property type="term" value="P:transmembrane transport"/>
    <property type="evidence" value="ECO:0007669"/>
    <property type="project" value="InterPro"/>
</dbReference>
<keyword evidence="2 7" id="KW-0813">Transport</keyword>
<dbReference type="SUPFAM" id="SSF160964">
    <property type="entry name" value="MalF N-terminal region-like"/>
    <property type="match status" value="1"/>
</dbReference>
<feature type="transmembrane region" description="Helical" evidence="7">
    <location>
        <begin position="167"/>
        <end position="189"/>
    </location>
</feature>
<dbReference type="Pfam" id="PF00528">
    <property type="entry name" value="BPD_transp_1"/>
    <property type="match status" value="1"/>
</dbReference>
<dbReference type="AlphaFoldDB" id="A0A0C7NIG2"/>
<organism evidence="9 10">
    <name type="scientific">Defluviitoga tunisiensis</name>
    <dbReference type="NCBI Taxonomy" id="1006576"/>
    <lineage>
        <taxon>Bacteria</taxon>
        <taxon>Thermotogati</taxon>
        <taxon>Thermotogota</taxon>
        <taxon>Thermotogae</taxon>
        <taxon>Petrotogales</taxon>
        <taxon>Petrotogaceae</taxon>
        <taxon>Defluviitoga</taxon>
    </lineage>
</organism>